<dbReference type="SUPFAM" id="SSF81324">
    <property type="entry name" value="Voltage-gated potassium channels"/>
    <property type="match status" value="1"/>
</dbReference>
<comment type="caution">
    <text evidence="20">The sequence shown here is derived from an EMBL/GenBank/DDBJ whole genome shotgun (WGS) entry which is preliminary data.</text>
</comment>
<reference evidence="20" key="2">
    <citation type="journal article" date="2023" name="Science">
        <title>Genomic signatures of disease resistance in endangered staghorn corals.</title>
        <authorList>
            <person name="Vollmer S.V."/>
            <person name="Selwyn J.D."/>
            <person name="Despard B.A."/>
            <person name="Roesel C.L."/>
        </authorList>
    </citation>
    <scope>NUCLEOTIDE SEQUENCE</scope>
    <source>
        <strain evidence="20">K2</strain>
    </source>
</reference>
<dbReference type="Proteomes" id="UP001249851">
    <property type="component" value="Unassembled WGS sequence"/>
</dbReference>
<evidence type="ECO:0000256" key="10">
    <source>
        <dbReference type="ARBA" id="ARBA00023180"/>
    </source>
</evidence>
<dbReference type="EMBL" id="JARQWQ010000001">
    <property type="protein sequence ID" value="KAK2574075.1"/>
    <property type="molecule type" value="Genomic_DNA"/>
</dbReference>
<evidence type="ECO:0000256" key="6">
    <source>
        <dbReference type="ARBA" id="ARBA00023018"/>
    </source>
</evidence>
<evidence type="ECO:0000256" key="8">
    <source>
        <dbReference type="ARBA" id="ARBA00023136"/>
    </source>
</evidence>
<keyword evidence="9 20" id="KW-0675">Receptor</keyword>
<dbReference type="InterPro" id="IPR028082">
    <property type="entry name" value="Peripla_BP_I"/>
</dbReference>
<feature type="disulfide bond" evidence="17">
    <location>
        <begin position="681"/>
        <end position="736"/>
    </location>
</feature>
<name>A0AAD9R724_ACRCE</name>
<feature type="binding site" evidence="15">
    <location>
        <position position="668"/>
    </location>
    <ligand>
        <name>L-glutamate</name>
        <dbReference type="ChEBI" id="CHEBI:29985"/>
    </ligand>
</feature>
<dbReference type="GO" id="GO:0038023">
    <property type="term" value="F:signaling receptor activity"/>
    <property type="evidence" value="ECO:0007669"/>
    <property type="project" value="InterPro"/>
</dbReference>
<keyword evidence="17" id="KW-1015">Disulfide bond</keyword>
<evidence type="ECO:0000256" key="12">
    <source>
        <dbReference type="ARBA" id="ARBA00023286"/>
    </source>
</evidence>
<keyword evidence="11" id="KW-0628">Postsynaptic cell membrane</keyword>
<evidence type="ECO:0000256" key="3">
    <source>
        <dbReference type="ARBA" id="ARBA00022475"/>
    </source>
</evidence>
<evidence type="ECO:0000256" key="16">
    <source>
        <dbReference type="PIRSR" id="PIRSR601508-2"/>
    </source>
</evidence>
<feature type="binding site" evidence="15">
    <location>
        <position position="450"/>
    </location>
    <ligand>
        <name>L-glutamate</name>
        <dbReference type="ChEBI" id="CHEBI:29985"/>
    </ligand>
</feature>
<evidence type="ECO:0000256" key="4">
    <source>
        <dbReference type="ARBA" id="ARBA00022692"/>
    </source>
</evidence>
<feature type="site" description="Interaction with the cone snail toxin Con-ikot-ikot" evidence="16">
    <location>
        <position position="715"/>
    </location>
</feature>
<dbReference type="InterPro" id="IPR001508">
    <property type="entry name" value="Iono_Glu_rcpt_met"/>
</dbReference>
<feature type="binding site" evidence="15">
    <location>
        <position position="621"/>
    </location>
    <ligand>
        <name>L-glutamate</name>
        <dbReference type="ChEBI" id="CHEBI:29985"/>
    </ligand>
</feature>
<dbReference type="PANTHER" id="PTHR18966">
    <property type="entry name" value="IONOTROPIC GLUTAMATE RECEPTOR"/>
    <property type="match status" value="1"/>
</dbReference>
<dbReference type="AlphaFoldDB" id="A0AAD9R724"/>
<keyword evidence="3" id="KW-1003">Cell membrane</keyword>
<feature type="binding site" evidence="15">
    <location>
        <position position="452"/>
    </location>
    <ligand>
        <name>L-glutamate</name>
        <dbReference type="ChEBI" id="CHEBI:29985"/>
    </ligand>
</feature>
<dbReference type="InterPro" id="IPR001828">
    <property type="entry name" value="ANF_lig-bd_rcpt"/>
</dbReference>
<dbReference type="GO" id="GO:0015276">
    <property type="term" value="F:ligand-gated monoatomic ion channel activity"/>
    <property type="evidence" value="ECO:0007669"/>
    <property type="project" value="InterPro"/>
</dbReference>
<feature type="domain" description="Ionotropic glutamate receptor C-terminal" evidence="19">
    <location>
        <begin position="390"/>
        <end position="732"/>
    </location>
</feature>
<dbReference type="PRINTS" id="PR00177">
    <property type="entry name" value="NMDARECEPTOR"/>
</dbReference>
<dbReference type="SUPFAM" id="SSF53822">
    <property type="entry name" value="Periplasmic binding protein-like I"/>
    <property type="match status" value="1"/>
</dbReference>
<dbReference type="FunFam" id="1.10.287.70:FF:000105">
    <property type="entry name" value="Eye-enriched kainate receptor, isoform A"/>
    <property type="match status" value="1"/>
</dbReference>
<feature type="transmembrane region" description="Helical" evidence="18">
    <location>
        <begin position="572"/>
        <end position="593"/>
    </location>
</feature>
<feature type="binding site" evidence="15">
    <location>
        <position position="457"/>
    </location>
    <ligand>
        <name>L-glutamate</name>
        <dbReference type="ChEBI" id="CHEBI:29985"/>
    </ligand>
</feature>
<evidence type="ECO:0000256" key="9">
    <source>
        <dbReference type="ARBA" id="ARBA00023170"/>
    </source>
</evidence>
<dbReference type="SUPFAM" id="SSF53850">
    <property type="entry name" value="Periplasmic binding protein-like II"/>
    <property type="match status" value="1"/>
</dbReference>
<keyword evidence="10" id="KW-0325">Glycoprotein</keyword>
<keyword evidence="12" id="KW-1071">Ligand-gated ion channel</keyword>
<keyword evidence="21" id="KW-1185">Reference proteome</keyword>
<keyword evidence="7" id="KW-0406">Ion transport</keyword>
<evidence type="ECO:0000256" key="2">
    <source>
        <dbReference type="ARBA" id="ARBA00022448"/>
    </source>
</evidence>
<keyword evidence="6" id="KW-0770">Synapse</keyword>
<dbReference type="InterPro" id="IPR015683">
    <property type="entry name" value="Ionotropic_Glu_rcpt"/>
</dbReference>
<gene>
    <name evidence="20" type="ORF">P5673_000200</name>
</gene>
<evidence type="ECO:0000256" key="15">
    <source>
        <dbReference type="PIRSR" id="PIRSR601508-1"/>
    </source>
</evidence>
<feature type="site" description="Crucial to convey clamshell closure to channel opening" evidence="16">
    <location>
        <position position="600"/>
    </location>
</feature>
<dbReference type="Gene3D" id="3.40.190.10">
    <property type="entry name" value="Periplasmic binding protein-like II"/>
    <property type="match status" value="2"/>
</dbReference>
<protein>
    <submittedName>
        <fullName evidence="20">Glutamate receptor 2</fullName>
    </submittedName>
</protein>
<evidence type="ECO:0000313" key="21">
    <source>
        <dbReference type="Proteomes" id="UP001249851"/>
    </source>
</evidence>
<dbReference type="Pfam" id="PF10613">
    <property type="entry name" value="Lig_chan-Glu_bd"/>
    <property type="match status" value="1"/>
</dbReference>
<feature type="transmembrane region" description="Helical" evidence="18">
    <location>
        <begin position="497"/>
        <end position="518"/>
    </location>
</feature>
<dbReference type="GO" id="GO:0045211">
    <property type="term" value="C:postsynaptic membrane"/>
    <property type="evidence" value="ECO:0007669"/>
    <property type="project" value="UniProtKB-SubCell"/>
</dbReference>
<evidence type="ECO:0000313" key="20">
    <source>
        <dbReference type="EMBL" id="KAK2574075.1"/>
    </source>
</evidence>
<organism evidence="20 21">
    <name type="scientific">Acropora cervicornis</name>
    <name type="common">Staghorn coral</name>
    <dbReference type="NCBI Taxonomy" id="6130"/>
    <lineage>
        <taxon>Eukaryota</taxon>
        <taxon>Metazoa</taxon>
        <taxon>Cnidaria</taxon>
        <taxon>Anthozoa</taxon>
        <taxon>Hexacorallia</taxon>
        <taxon>Scleractinia</taxon>
        <taxon>Astrocoeniina</taxon>
        <taxon>Acroporidae</taxon>
        <taxon>Acropora</taxon>
    </lineage>
</organism>
<dbReference type="SMART" id="SM00079">
    <property type="entry name" value="PBPe"/>
    <property type="match status" value="1"/>
</dbReference>
<dbReference type="Pfam" id="PF00060">
    <property type="entry name" value="Lig_chan"/>
    <property type="match status" value="1"/>
</dbReference>
<evidence type="ECO:0000256" key="7">
    <source>
        <dbReference type="ARBA" id="ARBA00023065"/>
    </source>
</evidence>
<dbReference type="Gene3D" id="1.10.287.70">
    <property type="match status" value="1"/>
</dbReference>
<evidence type="ECO:0000256" key="14">
    <source>
        <dbReference type="ARBA" id="ARBA00034100"/>
    </source>
</evidence>
<keyword evidence="13" id="KW-0407">Ion channel</keyword>
<evidence type="ECO:0000256" key="18">
    <source>
        <dbReference type="SAM" id="Phobius"/>
    </source>
</evidence>
<evidence type="ECO:0000256" key="17">
    <source>
        <dbReference type="PIRSR" id="PIRSR601508-3"/>
    </source>
</evidence>
<evidence type="ECO:0000256" key="11">
    <source>
        <dbReference type="ARBA" id="ARBA00023257"/>
    </source>
</evidence>
<dbReference type="InterPro" id="IPR001320">
    <property type="entry name" value="Iontro_rcpt_C"/>
</dbReference>
<sequence>MSATSQTADLRAFTLVVFSLSAVAAIPIKIGVLYSSETKGLLKILEKELAQHRLKNHRLELIRQNVDADLLSREVASDLSHAFSIIDLATKKETALALSSLLQVPLIKLDSLDDDTPYKYVISMKPSYRVICRALKDIMDFYSFQQIAVVYDARKSRLASTFFAEARKWPRYKAQMMPELLLHEKKKLTESLTTLLKSHIKQVILFCDHKDLVTIMNEEIAGHNETDPSILGLVGLSLHVADKTAAKKTKKAVSEGAREFSLAMYATVQDAAIVIAKATETFLTSKDGERILRSYQVSGGCPLRSMKDGETALGQRMLNEIKMVQFKGLTGQVEFDRETGERLLVDGMDIMNVADNGVVQEPHWLGDFAEFVKCHNPGPPGSGPARRLPKVSITTVLVVDGDLQGFLIDLIRALAKEAKFEYDLYLRSDSGYQKMIDELTRQERDMALAPITITAEREESIDFSKPFMDFSLSLIMQKPGEPPINKFAFLQPFTGGVWLSTIGVVLFITVMMCVMDFLTPFGYRARARQSDDEPGNEFNLLNSLWFATASVLQQGPDSTPLAPSGRLLASTFWFFILILISTYTANLAAFFTIKRTADTINSLEALANQNDIKYGVMKGGSVMKFFETSDDSLYRKMFSHMREYKTFVEGTKAGVDKARTEKYAYITEYPYLEYYNQQKPCNTKLLKNLIQTKSYGIGLQRNSPYTNRITVAILKLREKNFIEKTRRSWWDDRSQCPKPSQSKTGNTQSLDVNNLAGVFIILLGGVIVSVVLLIIERRCKKLVDLLTNSQRAIKRRLSRESREPRDHNNTFVRVGVVLSQGERYCKDDDGTDENHVILMENIRFVEASNKQPKTININPLEGYARAPESKL</sequence>
<dbReference type="Pfam" id="PF01094">
    <property type="entry name" value="ANF_receptor"/>
    <property type="match status" value="1"/>
</dbReference>
<evidence type="ECO:0000256" key="1">
    <source>
        <dbReference type="ARBA" id="ARBA00004651"/>
    </source>
</evidence>
<dbReference type="Gene3D" id="3.40.50.2300">
    <property type="match status" value="4"/>
</dbReference>
<evidence type="ECO:0000256" key="5">
    <source>
        <dbReference type="ARBA" id="ARBA00022989"/>
    </source>
</evidence>
<comment type="subcellular location">
    <subcellularLocation>
        <location evidence="1">Cell membrane</location>
        <topology evidence="1">Multi-pass membrane protein</topology>
    </subcellularLocation>
    <subcellularLocation>
        <location evidence="14">Postsynaptic cell membrane</location>
    </subcellularLocation>
</comment>
<dbReference type="InterPro" id="IPR019594">
    <property type="entry name" value="Glu/Gly-bd"/>
</dbReference>
<keyword evidence="5 18" id="KW-1133">Transmembrane helix</keyword>
<keyword evidence="8 18" id="KW-0472">Membrane</keyword>
<evidence type="ECO:0000256" key="13">
    <source>
        <dbReference type="ARBA" id="ARBA00023303"/>
    </source>
</evidence>
<accession>A0AAD9R724</accession>
<proteinExistence type="predicted"/>
<evidence type="ECO:0000259" key="19">
    <source>
        <dbReference type="SMART" id="SM00079"/>
    </source>
</evidence>
<reference evidence="20" key="1">
    <citation type="journal article" date="2023" name="G3 (Bethesda)">
        <title>Whole genome assembly and annotation of the endangered Caribbean coral Acropora cervicornis.</title>
        <authorList>
            <person name="Selwyn J.D."/>
            <person name="Vollmer S.V."/>
        </authorList>
    </citation>
    <scope>NUCLEOTIDE SEQUENCE</scope>
    <source>
        <strain evidence="20">K2</strain>
    </source>
</reference>
<keyword evidence="2" id="KW-0813">Transport</keyword>
<keyword evidence="4 18" id="KW-0812">Transmembrane</keyword>
<feature type="transmembrane region" description="Helical" evidence="18">
    <location>
        <begin position="755"/>
        <end position="775"/>
    </location>
</feature>